<name>A0A564YBC8_HYMDI</name>
<dbReference type="Proteomes" id="UP000321570">
    <property type="component" value="Unassembled WGS sequence"/>
</dbReference>
<dbReference type="EMBL" id="CABIJS010000144">
    <property type="protein sequence ID" value="VUZ44572.1"/>
    <property type="molecule type" value="Genomic_DNA"/>
</dbReference>
<sequence>MTEPRSTSIVYRLPGTFTRKCVCVLICQSVNSHSYIPLKPPGRSVRKTGLGEREGILKPPFGQTRVLLLLFLATISPGKHKLAS</sequence>
<evidence type="ECO:0000313" key="2">
    <source>
        <dbReference type="Proteomes" id="UP000321570"/>
    </source>
</evidence>
<evidence type="ECO:0000313" key="1">
    <source>
        <dbReference type="EMBL" id="VUZ44572.1"/>
    </source>
</evidence>
<gene>
    <name evidence="1" type="ORF">WMSIL1_LOCUS4876</name>
</gene>
<organism evidence="1 2">
    <name type="scientific">Hymenolepis diminuta</name>
    <name type="common">Rat tapeworm</name>
    <dbReference type="NCBI Taxonomy" id="6216"/>
    <lineage>
        <taxon>Eukaryota</taxon>
        <taxon>Metazoa</taxon>
        <taxon>Spiralia</taxon>
        <taxon>Lophotrochozoa</taxon>
        <taxon>Platyhelminthes</taxon>
        <taxon>Cestoda</taxon>
        <taxon>Eucestoda</taxon>
        <taxon>Cyclophyllidea</taxon>
        <taxon>Hymenolepididae</taxon>
        <taxon>Hymenolepis</taxon>
    </lineage>
</organism>
<protein>
    <submittedName>
        <fullName evidence="1">Uncharacterized protein</fullName>
    </submittedName>
</protein>
<dbReference type="AlphaFoldDB" id="A0A564YBC8"/>
<keyword evidence="2" id="KW-1185">Reference proteome</keyword>
<proteinExistence type="predicted"/>
<reference evidence="1 2" key="1">
    <citation type="submission" date="2019-07" db="EMBL/GenBank/DDBJ databases">
        <authorList>
            <person name="Jastrzebski P J."/>
            <person name="Paukszto L."/>
            <person name="Jastrzebski P J."/>
        </authorList>
    </citation>
    <scope>NUCLEOTIDE SEQUENCE [LARGE SCALE GENOMIC DNA]</scope>
    <source>
        <strain evidence="1 2">WMS-il1</strain>
    </source>
</reference>
<accession>A0A564YBC8</accession>